<sequence>MTEPVVSIIVPVYKVPEQYLRQCIDSLTSQTLEKIEIILVDDGSPDQCGKVCDEYAKQDERIRVLHKKNEGVCSARNEGINLATGKYLSFLDGDDWIEKDTYRSVVDIAEEKSYGLISWNHYYNKEPEFDDNIPRTSMPEEQFIYDKKAIIERLQYDFITPEYDIRKYGTNLGAIRGVWGKLYVTEVVKKNKIYFDKQLLIGEDACFNVEYVRCIDSVLFLNKYYNHYRILSDSANHQARQDIIEVRLALLKKYKQIFDVHDSIFWMCYAREAMSCVINCMKKCLCNKEVGYDIKQRYFLLRELLSDEKITCIRKNLRKSEWSFYTSYEKVLLWMIINQKTGLLLAVGNIICR</sequence>
<dbReference type="InterPro" id="IPR029044">
    <property type="entry name" value="Nucleotide-diphossugar_trans"/>
</dbReference>
<dbReference type="Pfam" id="PF00535">
    <property type="entry name" value="Glycos_transf_2"/>
    <property type="match status" value="1"/>
</dbReference>
<dbReference type="GO" id="GO:0016757">
    <property type="term" value="F:glycosyltransferase activity"/>
    <property type="evidence" value="ECO:0007669"/>
    <property type="project" value="UniProtKB-KW"/>
</dbReference>
<evidence type="ECO:0000313" key="5">
    <source>
        <dbReference type="Proteomes" id="UP000008956"/>
    </source>
</evidence>
<evidence type="ECO:0000256" key="2">
    <source>
        <dbReference type="ARBA" id="ARBA00022679"/>
    </source>
</evidence>
<dbReference type="Proteomes" id="UP000008956">
    <property type="component" value="Chromosome"/>
</dbReference>
<dbReference type="Gene3D" id="3.90.550.10">
    <property type="entry name" value="Spore Coat Polysaccharide Biosynthesis Protein SpsA, Chain A"/>
    <property type="match status" value="1"/>
</dbReference>
<dbReference type="KEGG" id="rto:RTO_19100"/>
<organism evidence="4 5">
    <name type="scientific">[Ruminococcus] torques L2-14</name>
    <dbReference type="NCBI Taxonomy" id="657313"/>
    <lineage>
        <taxon>Bacteria</taxon>
        <taxon>Bacillati</taxon>
        <taxon>Bacillota</taxon>
        <taxon>Clostridia</taxon>
        <taxon>Lachnospirales</taxon>
        <taxon>Lachnospiraceae</taxon>
        <taxon>Mediterraneibacter</taxon>
    </lineage>
</organism>
<dbReference type="EMBL" id="FP929055">
    <property type="protein sequence ID" value="CBL26461.1"/>
    <property type="molecule type" value="Genomic_DNA"/>
</dbReference>
<dbReference type="AlphaFoldDB" id="D4M5E9"/>
<name>D4M5E9_9FIRM</name>
<dbReference type="HOGENOM" id="CLU_025996_25_0_9"/>
<feature type="domain" description="Glycosyltransferase 2-like" evidence="3">
    <location>
        <begin position="7"/>
        <end position="140"/>
    </location>
</feature>
<dbReference type="PANTHER" id="PTHR22916">
    <property type="entry name" value="GLYCOSYLTRANSFERASE"/>
    <property type="match status" value="1"/>
</dbReference>
<evidence type="ECO:0000313" key="4">
    <source>
        <dbReference type="EMBL" id="CBL26461.1"/>
    </source>
</evidence>
<evidence type="ECO:0000256" key="1">
    <source>
        <dbReference type="ARBA" id="ARBA00022676"/>
    </source>
</evidence>
<dbReference type="PANTHER" id="PTHR22916:SF51">
    <property type="entry name" value="GLYCOSYLTRANSFERASE EPSH-RELATED"/>
    <property type="match status" value="1"/>
</dbReference>
<dbReference type="CAZy" id="GT2">
    <property type="family name" value="Glycosyltransferase Family 2"/>
</dbReference>
<dbReference type="SUPFAM" id="SSF53448">
    <property type="entry name" value="Nucleotide-diphospho-sugar transferases"/>
    <property type="match status" value="1"/>
</dbReference>
<keyword evidence="2 4" id="KW-0808">Transferase</keyword>
<evidence type="ECO:0000259" key="3">
    <source>
        <dbReference type="Pfam" id="PF00535"/>
    </source>
</evidence>
<dbReference type="PATRIC" id="fig|657313.3.peg.1740"/>
<keyword evidence="1" id="KW-0328">Glycosyltransferase</keyword>
<protein>
    <submittedName>
        <fullName evidence="4">Glycosyltransferases, probably involved in cell wall biogenesis</fullName>
    </submittedName>
</protein>
<gene>
    <name evidence="4" type="ORF">RTO_19100</name>
</gene>
<reference evidence="4 5" key="1">
    <citation type="submission" date="2010-03" db="EMBL/GenBank/DDBJ databases">
        <title>The genome sequence of Ruminococcus torques L2-14.</title>
        <authorList>
            <consortium name="metaHIT consortium -- http://www.metahit.eu/"/>
            <person name="Pajon A."/>
            <person name="Turner K."/>
            <person name="Parkhill J."/>
            <person name="Duncan S."/>
            <person name="Flint H."/>
        </authorList>
    </citation>
    <scope>NUCLEOTIDE SEQUENCE [LARGE SCALE GENOMIC DNA]</scope>
    <source>
        <strain evidence="4 5">L2-14</strain>
    </source>
</reference>
<reference evidence="4 5" key="2">
    <citation type="submission" date="2010-03" db="EMBL/GenBank/DDBJ databases">
        <authorList>
            <person name="Pajon A."/>
        </authorList>
    </citation>
    <scope>NUCLEOTIDE SEQUENCE [LARGE SCALE GENOMIC DNA]</scope>
    <source>
        <strain evidence="4 5">L2-14</strain>
    </source>
</reference>
<dbReference type="InterPro" id="IPR001173">
    <property type="entry name" value="Glyco_trans_2-like"/>
</dbReference>
<accession>D4M5E9</accession>
<proteinExistence type="predicted"/>
<dbReference type="RefSeq" id="WP_015529049.1">
    <property type="nucleotide sequence ID" value="NC_021015.1"/>
</dbReference>